<protein>
    <submittedName>
        <fullName evidence="2">Uncharacterized protein</fullName>
    </submittedName>
</protein>
<proteinExistence type="predicted"/>
<name>A0A2K5D9E7_AOTNA</name>
<feature type="compositionally biased region" description="Gly residues" evidence="1">
    <location>
        <begin position="1"/>
        <end position="11"/>
    </location>
</feature>
<evidence type="ECO:0000313" key="2">
    <source>
        <dbReference type="Ensembl" id="ENSANAP00000017579.1"/>
    </source>
</evidence>
<evidence type="ECO:0000256" key="1">
    <source>
        <dbReference type="SAM" id="MobiDB-lite"/>
    </source>
</evidence>
<accession>A0A2K5D9E7</accession>
<feature type="region of interest" description="Disordered" evidence="1">
    <location>
        <begin position="38"/>
        <end position="89"/>
    </location>
</feature>
<sequence length="230" mass="24051">TLGQCTGGCGSPGLPDARGGPPAYRPAKVNKAATCAAHLPGAAAPRPLSSGEPDRVRPGQRDRIGAQQRQSRQADAGQARAASSTGAVSTAPEVLGAVASLPDWGRPTVSRVAAGSWLEGPFSSASLQLGALTRSLTGYARFLPASHITVCTPGSGTERTSWRRTIVSRPLSGQRGRRSLGGPRAATTPGFRFPRRGLVRRPVLRLDAHRARFVEIVMMTSSYLLGPVVK</sequence>
<dbReference type="Proteomes" id="UP000233020">
    <property type="component" value="Unplaced"/>
</dbReference>
<evidence type="ECO:0000313" key="3">
    <source>
        <dbReference type="Proteomes" id="UP000233020"/>
    </source>
</evidence>
<dbReference type="Ensembl" id="ENSANAT00000035437.1">
    <property type="protein sequence ID" value="ENSANAP00000017579.1"/>
    <property type="gene ID" value="ENSANAG00000026659.1"/>
</dbReference>
<organism evidence="2 3">
    <name type="scientific">Aotus nancymaae</name>
    <name type="common">Ma's night monkey</name>
    <dbReference type="NCBI Taxonomy" id="37293"/>
    <lineage>
        <taxon>Eukaryota</taxon>
        <taxon>Metazoa</taxon>
        <taxon>Chordata</taxon>
        <taxon>Craniata</taxon>
        <taxon>Vertebrata</taxon>
        <taxon>Euteleostomi</taxon>
        <taxon>Mammalia</taxon>
        <taxon>Eutheria</taxon>
        <taxon>Euarchontoglires</taxon>
        <taxon>Primates</taxon>
        <taxon>Haplorrhini</taxon>
        <taxon>Platyrrhini</taxon>
        <taxon>Aotidae</taxon>
        <taxon>Aotus</taxon>
    </lineage>
</organism>
<dbReference type="AlphaFoldDB" id="A0A2K5D9E7"/>
<feature type="compositionally biased region" description="Basic and acidic residues" evidence="1">
    <location>
        <begin position="52"/>
        <end position="64"/>
    </location>
</feature>
<dbReference type="GeneTree" id="ENSGT00390000009949"/>
<keyword evidence="3" id="KW-1185">Reference proteome</keyword>
<reference evidence="2" key="2">
    <citation type="submission" date="2025-09" db="UniProtKB">
        <authorList>
            <consortium name="Ensembl"/>
        </authorList>
    </citation>
    <scope>IDENTIFICATION</scope>
</reference>
<feature type="region of interest" description="Disordered" evidence="1">
    <location>
        <begin position="1"/>
        <end position="25"/>
    </location>
</feature>
<reference evidence="2" key="1">
    <citation type="submission" date="2025-08" db="UniProtKB">
        <authorList>
            <consortium name="Ensembl"/>
        </authorList>
    </citation>
    <scope>IDENTIFICATION</scope>
</reference>